<feature type="non-terminal residue" evidence="1">
    <location>
        <position position="1"/>
    </location>
</feature>
<protein>
    <submittedName>
        <fullName evidence="1">Kinase-like domain-containing protein</fullName>
    </submittedName>
</protein>
<keyword evidence="2" id="KW-1185">Reference proteome</keyword>
<proteinExistence type="predicted"/>
<organism evidence="1 2">
    <name type="scientific">Hygrophoropsis aurantiaca</name>
    <dbReference type="NCBI Taxonomy" id="72124"/>
    <lineage>
        <taxon>Eukaryota</taxon>
        <taxon>Fungi</taxon>
        <taxon>Dikarya</taxon>
        <taxon>Basidiomycota</taxon>
        <taxon>Agaricomycotina</taxon>
        <taxon>Agaricomycetes</taxon>
        <taxon>Agaricomycetidae</taxon>
        <taxon>Boletales</taxon>
        <taxon>Coniophorineae</taxon>
        <taxon>Hygrophoropsidaceae</taxon>
        <taxon>Hygrophoropsis</taxon>
    </lineage>
</organism>
<reference evidence="1" key="1">
    <citation type="journal article" date="2021" name="New Phytol.">
        <title>Evolutionary innovations through gain and loss of genes in the ectomycorrhizal Boletales.</title>
        <authorList>
            <person name="Wu G."/>
            <person name="Miyauchi S."/>
            <person name="Morin E."/>
            <person name="Kuo A."/>
            <person name="Drula E."/>
            <person name="Varga T."/>
            <person name="Kohler A."/>
            <person name="Feng B."/>
            <person name="Cao Y."/>
            <person name="Lipzen A."/>
            <person name="Daum C."/>
            <person name="Hundley H."/>
            <person name="Pangilinan J."/>
            <person name="Johnson J."/>
            <person name="Barry K."/>
            <person name="LaButti K."/>
            <person name="Ng V."/>
            <person name="Ahrendt S."/>
            <person name="Min B."/>
            <person name="Choi I.G."/>
            <person name="Park H."/>
            <person name="Plett J.M."/>
            <person name="Magnuson J."/>
            <person name="Spatafora J.W."/>
            <person name="Nagy L.G."/>
            <person name="Henrissat B."/>
            <person name="Grigoriev I.V."/>
            <person name="Yang Z.L."/>
            <person name="Xu J."/>
            <person name="Martin F.M."/>
        </authorList>
    </citation>
    <scope>NUCLEOTIDE SEQUENCE</scope>
    <source>
        <strain evidence="1">ATCC 28755</strain>
    </source>
</reference>
<evidence type="ECO:0000313" key="1">
    <source>
        <dbReference type="EMBL" id="KAH7907579.1"/>
    </source>
</evidence>
<dbReference type="EMBL" id="MU267891">
    <property type="protein sequence ID" value="KAH7907579.1"/>
    <property type="molecule type" value="Genomic_DNA"/>
</dbReference>
<dbReference type="Proteomes" id="UP000790377">
    <property type="component" value="Unassembled WGS sequence"/>
</dbReference>
<sequence length="282" mass="32444">RPPILFSAFRPPKTNARNPPLVMHGFSRTIAQYQENGQVVFSLSDKEEEIEIADNWQAGMRASASGEPFHHTGYIGQGHTKTAVYARFKGEDYVLTQLTHKEGEYPHTEDENEHNLKIEYERLCQGDGIKARFDKHAKEYRANIPGVFVRKESQSWILPYRYFIATRLLPCGKVDGELRKFTGNDDIGPLDDDLTRAIHAFAHFMLIYTSGYLLLADLQGLYDTKRVMCLIDPQGHTYVNSLSNKQKDIYWDGGKTAIDRFFDQHLPDCKDNWFVMPYNSQT</sequence>
<name>A0ACB8A3H5_9AGAM</name>
<gene>
    <name evidence="1" type="ORF">BJ138DRAFT_1014255</name>
</gene>
<evidence type="ECO:0000313" key="2">
    <source>
        <dbReference type="Proteomes" id="UP000790377"/>
    </source>
</evidence>
<comment type="caution">
    <text evidence="1">The sequence shown here is derived from an EMBL/GenBank/DDBJ whole genome shotgun (WGS) entry which is preliminary data.</text>
</comment>
<accession>A0ACB8A3H5</accession>